<evidence type="ECO:0000313" key="2">
    <source>
        <dbReference type="Proteomes" id="UP001500724"/>
    </source>
</evidence>
<name>A0ABP3SJ34_9ACTN</name>
<protein>
    <submittedName>
        <fullName evidence="1">Uncharacterized protein</fullName>
    </submittedName>
</protein>
<evidence type="ECO:0000313" key="1">
    <source>
        <dbReference type="EMBL" id="GAA0642190.1"/>
    </source>
</evidence>
<comment type="caution">
    <text evidence="1">The sequence shown here is derived from an EMBL/GenBank/DDBJ whole genome shotgun (WGS) entry which is preliminary data.</text>
</comment>
<dbReference type="EMBL" id="BAAAGU010000015">
    <property type="protein sequence ID" value="GAA0642190.1"/>
    <property type="molecule type" value="Genomic_DNA"/>
</dbReference>
<sequence>MTTPPDHNHTPLFDVDAPVSLMPVERLLALADLYTEHNDRIDLLFASRSPHDPGASVSSARRLEREALASITAVRQQRLPAIEPVSSAVVRLKQIAYLTSGATRYLTAAQQALPEGDAAHAPPDSRRGLGQYLRLARELTALAPAAIVESATHIAARLPDRARSSTTVPGMDAGHRDALLEVARGHVMVTGQYGQRGYGHTVPVDVDVLRHLETQELVTREPASAPPFFPGGPLRDRVRLTSLGLSVLSTVIDSPLHIRLSAARPVSAPATATTARARR</sequence>
<gene>
    <name evidence="1" type="ORF">GCM10009535_19400</name>
</gene>
<reference evidence="2" key="1">
    <citation type="journal article" date="2019" name="Int. J. Syst. Evol. Microbiol.">
        <title>The Global Catalogue of Microorganisms (GCM) 10K type strain sequencing project: providing services to taxonomists for standard genome sequencing and annotation.</title>
        <authorList>
            <consortium name="The Broad Institute Genomics Platform"/>
            <consortium name="The Broad Institute Genome Sequencing Center for Infectious Disease"/>
            <person name="Wu L."/>
            <person name="Ma J."/>
        </authorList>
    </citation>
    <scope>NUCLEOTIDE SEQUENCE [LARGE SCALE GENOMIC DNA]</scope>
    <source>
        <strain evidence="2">JCM 10367</strain>
    </source>
</reference>
<organism evidence="1 2">
    <name type="scientific">Streptomyces thermocarboxydovorans</name>
    <dbReference type="NCBI Taxonomy" id="59298"/>
    <lineage>
        <taxon>Bacteria</taxon>
        <taxon>Bacillati</taxon>
        <taxon>Actinomycetota</taxon>
        <taxon>Actinomycetes</taxon>
        <taxon>Kitasatosporales</taxon>
        <taxon>Streptomycetaceae</taxon>
        <taxon>Streptomyces</taxon>
    </lineage>
</organism>
<accession>A0ABP3SJ34</accession>
<dbReference type="Proteomes" id="UP001500724">
    <property type="component" value="Unassembled WGS sequence"/>
</dbReference>
<proteinExistence type="predicted"/>
<keyword evidence="2" id="KW-1185">Reference proteome</keyword>